<proteinExistence type="predicted"/>
<feature type="transmembrane region" description="Helical" evidence="1">
    <location>
        <begin position="21"/>
        <end position="47"/>
    </location>
</feature>
<keyword evidence="1" id="KW-1133">Transmembrane helix</keyword>
<dbReference type="OrthoDB" id="193898at2"/>
<feature type="transmembrane region" description="Helical" evidence="1">
    <location>
        <begin position="112"/>
        <end position="133"/>
    </location>
</feature>
<evidence type="ECO:0000313" key="4">
    <source>
        <dbReference type="Proteomes" id="UP000291832"/>
    </source>
</evidence>
<feature type="transmembrane region" description="Helical" evidence="1">
    <location>
        <begin position="207"/>
        <end position="226"/>
    </location>
</feature>
<comment type="caution">
    <text evidence="3">The sequence shown here is derived from an EMBL/GenBank/DDBJ whole genome shotgun (WGS) entry which is preliminary data.</text>
</comment>
<evidence type="ECO:0000313" key="3">
    <source>
        <dbReference type="EMBL" id="RZT62644.1"/>
    </source>
</evidence>
<reference evidence="3 4" key="1">
    <citation type="journal article" date="2015" name="Stand. Genomic Sci.">
        <title>Genomic Encyclopedia of Bacterial and Archaeal Type Strains, Phase III: the genomes of soil and plant-associated and newly described type strains.</title>
        <authorList>
            <person name="Whitman W.B."/>
            <person name="Woyke T."/>
            <person name="Klenk H.P."/>
            <person name="Zhou Y."/>
            <person name="Lilburn T.G."/>
            <person name="Beck B.J."/>
            <person name="De Vos P."/>
            <person name="Vandamme P."/>
            <person name="Eisen J.A."/>
            <person name="Garrity G."/>
            <person name="Hugenholtz P."/>
            <person name="Kyrpides N.C."/>
        </authorList>
    </citation>
    <scope>NUCLEOTIDE SEQUENCE [LARGE SCALE GENOMIC DNA]</scope>
    <source>
        <strain evidence="3 4">RF6</strain>
    </source>
</reference>
<dbReference type="PANTHER" id="PTHR39430">
    <property type="entry name" value="MEMBRANE-ASSOCIATED PROTEASE-RELATED"/>
    <property type="match status" value="1"/>
</dbReference>
<protein>
    <recommendedName>
        <fullName evidence="2">CAAX prenyl protease 2/Lysostaphin resistance protein A-like domain-containing protein</fullName>
    </recommendedName>
</protein>
<dbReference type="RefSeq" id="WP_130454528.1">
    <property type="nucleotide sequence ID" value="NZ_QYAG01000002.1"/>
</dbReference>
<dbReference type="GO" id="GO:0004175">
    <property type="term" value="F:endopeptidase activity"/>
    <property type="evidence" value="ECO:0007669"/>
    <property type="project" value="UniProtKB-ARBA"/>
</dbReference>
<accession>A0A4Q7TPB4</accession>
<gene>
    <name evidence="3" type="ORF">EV139_2341</name>
</gene>
<feature type="domain" description="CAAX prenyl protease 2/Lysostaphin resistance protein A-like" evidence="2">
    <location>
        <begin position="151"/>
        <end position="242"/>
    </location>
</feature>
<dbReference type="EMBL" id="SHKI01000006">
    <property type="protein sequence ID" value="RZT62644.1"/>
    <property type="molecule type" value="Genomic_DNA"/>
</dbReference>
<feature type="transmembrane region" description="Helical" evidence="1">
    <location>
        <begin position="139"/>
        <end position="161"/>
    </location>
</feature>
<evidence type="ECO:0000259" key="2">
    <source>
        <dbReference type="Pfam" id="PF02517"/>
    </source>
</evidence>
<dbReference type="Pfam" id="PF02517">
    <property type="entry name" value="Rce1-like"/>
    <property type="match status" value="1"/>
</dbReference>
<keyword evidence="1" id="KW-0472">Membrane</keyword>
<dbReference type="Proteomes" id="UP000291832">
    <property type="component" value="Unassembled WGS sequence"/>
</dbReference>
<dbReference type="AlphaFoldDB" id="A0A4Q7TPB4"/>
<feature type="transmembrane region" description="Helical" evidence="1">
    <location>
        <begin position="67"/>
        <end position="92"/>
    </location>
</feature>
<keyword evidence="1" id="KW-0812">Transmembrane</keyword>
<feature type="transmembrane region" description="Helical" evidence="1">
    <location>
        <begin position="182"/>
        <end position="201"/>
    </location>
</feature>
<name>A0A4Q7TPB4_9MICO</name>
<organism evidence="3 4">
    <name type="scientific">Leucobacter luti</name>
    <dbReference type="NCBI Taxonomy" id="340320"/>
    <lineage>
        <taxon>Bacteria</taxon>
        <taxon>Bacillati</taxon>
        <taxon>Actinomycetota</taxon>
        <taxon>Actinomycetes</taxon>
        <taxon>Micrococcales</taxon>
        <taxon>Microbacteriaceae</taxon>
        <taxon>Leucobacter</taxon>
    </lineage>
</organism>
<keyword evidence="4" id="KW-1185">Reference proteome</keyword>
<dbReference type="PANTHER" id="PTHR39430:SF1">
    <property type="entry name" value="PROTEASE"/>
    <property type="match status" value="1"/>
</dbReference>
<evidence type="ECO:0000256" key="1">
    <source>
        <dbReference type="SAM" id="Phobius"/>
    </source>
</evidence>
<sequence>MDTRTLPAPANGMLRARRPTGIVMALVVFALAGVMQTVFTVVCAHLANAGSSSPSGSLAEMVAAFSATPLGVVMSLLSFTAALGVVWAWVRFKERRPFASLGFERRAAAPRLALRGAGIGALMLTVCALVPVAAGQTRISWAAPDGASLLFIGIMLLGFIVQGSTEEILTRGFLTQAVARRWGLVAAVIVQAVFFAAIHGANPGMSVLPIVNLLLFAVFASFMSLAEGSLWGVCAMHGVWNWAQGNFFGIAVSGSKAQDSVLTTTPVQGANELITGGSFGAEGSLITTAVLLIGAGIAYRAWRGRAKTTAV</sequence>
<dbReference type="GO" id="GO:0080120">
    <property type="term" value="P:CAAX-box protein maturation"/>
    <property type="evidence" value="ECO:0007669"/>
    <property type="project" value="UniProtKB-ARBA"/>
</dbReference>
<dbReference type="InterPro" id="IPR003675">
    <property type="entry name" value="Rce1/LyrA-like_dom"/>
</dbReference>